<gene>
    <name evidence="3" type="ORF">CTI12_AA009310</name>
</gene>
<keyword evidence="1" id="KW-0479">Metal-binding</keyword>
<organism evidence="3 4">
    <name type="scientific">Artemisia annua</name>
    <name type="common">Sweet wormwood</name>
    <dbReference type="NCBI Taxonomy" id="35608"/>
    <lineage>
        <taxon>Eukaryota</taxon>
        <taxon>Viridiplantae</taxon>
        <taxon>Streptophyta</taxon>
        <taxon>Embryophyta</taxon>
        <taxon>Tracheophyta</taxon>
        <taxon>Spermatophyta</taxon>
        <taxon>Magnoliopsida</taxon>
        <taxon>eudicotyledons</taxon>
        <taxon>Gunneridae</taxon>
        <taxon>Pentapetalae</taxon>
        <taxon>asterids</taxon>
        <taxon>campanulids</taxon>
        <taxon>Asterales</taxon>
        <taxon>Asteraceae</taxon>
        <taxon>Asteroideae</taxon>
        <taxon>Anthemideae</taxon>
        <taxon>Artemisiinae</taxon>
        <taxon>Artemisia</taxon>
    </lineage>
</organism>
<protein>
    <submittedName>
        <fullName evidence="3">Zinc finger, C2H2</fullName>
    </submittedName>
</protein>
<dbReference type="AlphaFoldDB" id="A0A2U1QMG3"/>
<dbReference type="InterPro" id="IPR013087">
    <property type="entry name" value="Znf_C2H2_type"/>
</dbReference>
<keyword evidence="1" id="KW-0862">Zinc</keyword>
<evidence type="ECO:0000313" key="4">
    <source>
        <dbReference type="Proteomes" id="UP000245207"/>
    </source>
</evidence>
<feature type="domain" description="C2H2-type" evidence="2">
    <location>
        <begin position="38"/>
        <end position="65"/>
    </location>
</feature>
<keyword evidence="4" id="KW-1185">Reference proteome</keyword>
<dbReference type="PANTHER" id="PTHR47593:SF8">
    <property type="entry name" value="OS12G0581900 PROTEIN"/>
    <property type="match status" value="1"/>
</dbReference>
<dbReference type="PANTHER" id="PTHR47593">
    <property type="entry name" value="ZINC FINGER PROTEIN 4-LIKE"/>
    <property type="match status" value="1"/>
</dbReference>
<dbReference type="OrthoDB" id="1933825at2759"/>
<sequence>MDTRDGMNKDTQKNEWLNLSLGQNKKDPCSELRPVSLKVCHFCNRKFYSPQALGGHQNAHKRERDAAKRYHSLMMPAHPFLVDRSMGVQAHSLVHKPTRNAETSAATFQNTSAEYGATLVQSEAGFAWQGSSYFDPHLASQPSDPLTLDLNLKL</sequence>
<dbReference type="PROSITE" id="PS50157">
    <property type="entry name" value="ZINC_FINGER_C2H2_2"/>
    <property type="match status" value="1"/>
</dbReference>
<reference evidence="3 4" key="1">
    <citation type="journal article" date="2018" name="Mol. Plant">
        <title>The genome of Artemisia annua provides insight into the evolution of Asteraceae family and artemisinin biosynthesis.</title>
        <authorList>
            <person name="Shen Q."/>
            <person name="Zhang L."/>
            <person name="Liao Z."/>
            <person name="Wang S."/>
            <person name="Yan T."/>
            <person name="Shi P."/>
            <person name="Liu M."/>
            <person name="Fu X."/>
            <person name="Pan Q."/>
            <person name="Wang Y."/>
            <person name="Lv Z."/>
            <person name="Lu X."/>
            <person name="Zhang F."/>
            <person name="Jiang W."/>
            <person name="Ma Y."/>
            <person name="Chen M."/>
            <person name="Hao X."/>
            <person name="Li L."/>
            <person name="Tang Y."/>
            <person name="Lv G."/>
            <person name="Zhou Y."/>
            <person name="Sun X."/>
            <person name="Brodelius P.E."/>
            <person name="Rose J.K.C."/>
            <person name="Tang K."/>
        </authorList>
    </citation>
    <scope>NUCLEOTIDE SEQUENCE [LARGE SCALE GENOMIC DNA]</scope>
    <source>
        <strain evidence="4">cv. Huhao1</strain>
        <tissue evidence="3">Leaf</tissue>
    </source>
</reference>
<dbReference type="InterPro" id="IPR053266">
    <property type="entry name" value="Zinc_finger_protein_7"/>
</dbReference>
<evidence type="ECO:0000256" key="1">
    <source>
        <dbReference type="PROSITE-ProRule" id="PRU00042"/>
    </source>
</evidence>
<dbReference type="EMBL" id="PKPP01000031">
    <property type="protein sequence ID" value="PWA99178.1"/>
    <property type="molecule type" value="Genomic_DNA"/>
</dbReference>
<name>A0A2U1QMG3_ARTAN</name>
<dbReference type="GO" id="GO:0008270">
    <property type="term" value="F:zinc ion binding"/>
    <property type="evidence" value="ECO:0007669"/>
    <property type="project" value="UniProtKB-KW"/>
</dbReference>
<keyword evidence="1" id="KW-0863">Zinc-finger</keyword>
<dbReference type="STRING" id="35608.A0A2U1QMG3"/>
<proteinExistence type="predicted"/>
<dbReference type="Proteomes" id="UP000245207">
    <property type="component" value="Unassembled WGS sequence"/>
</dbReference>
<accession>A0A2U1QMG3</accession>
<dbReference type="InterPro" id="IPR036236">
    <property type="entry name" value="Znf_C2H2_sf"/>
</dbReference>
<dbReference type="SUPFAM" id="SSF57667">
    <property type="entry name" value="beta-beta-alpha zinc fingers"/>
    <property type="match status" value="1"/>
</dbReference>
<comment type="caution">
    <text evidence="3">The sequence shown here is derived from an EMBL/GenBank/DDBJ whole genome shotgun (WGS) entry which is preliminary data.</text>
</comment>
<evidence type="ECO:0000313" key="3">
    <source>
        <dbReference type="EMBL" id="PWA99178.1"/>
    </source>
</evidence>
<evidence type="ECO:0000259" key="2">
    <source>
        <dbReference type="PROSITE" id="PS50157"/>
    </source>
</evidence>
<dbReference type="PROSITE" id="PS00028">
    <property type="entry name" value="ZINC_FINGER_C2H2_1"/>
    <property type="match status" value="1"/>
</dbReference>